<proteinExistence type="predicted"/>
<name>A0A1X7AIE9_9GAMM</name>
<dbReference type="InterPro" id="IPR048487">
    <property type="entry name" value="DksA-like_N"/>
</dbReference>
<evidence type="ECO:0000259" key="5">
    <source>
        <dbReference type="Pfam" id="PF01258"/>
    </source>
</evidence>
<dbReference type="PANTHER" id="PTHR33823">
    <property type="entry name" value="RNA POLYMERASE-BINDING TRANSCRIPTION FACTOR DKSA-RELATED"/>
    <property type="match status" value="1"/>
</dbReference>
<protein>
    <submittedName>
        <fullName evidence="7">General stress protein 16O</fullName>
    </submittedName>
</protein>
<dbReference type="OrthoDB" id="6064855at2"/>
<evidence type="ECO:0000313" key="8">
    <source>
        <dbReference type="Proteomes" id="UP000196573"/>
    </source>
</evidence>
<reference evidence="7 8" key="1">
    <citation type="submission" date="2017-03" db="EMBL/GenBank/DDBJ databases">
        <authorList>
            <person name="Afonso C.L."/>
            <person name="Miller P.J."/>
            <person name="Scott M.A."/>
            <person name="Spackman E."/>
            <person name="Goraichik I."/>
            <person name="Dimitrov K.M."/>
            <person name="Suarez D.L."/>
            <person name="Swayne D.E."/>
        </authorList>
    </citation>
    <scope>NUCLEOTIDE SEQUENCE [LARGE SCALE GENOMIC DNA]</scope>
    <source>
        <strain evidence="7">SB41UT1</strain>
    </source>
</reference>
<keyword evidence="1" id="KW-0479">Metal-binding</keyword>
<dbReference type="AlphaFoldDB" id="A0A1X7AIE9"/>
<dbReference type="GO" id="GO:0008270">
    <property type="term" value="F:zinc ion binding"/>
    <property type="evidence" value="ECO:0007669"/>
    <property type="project" value="UniProtKB-KW"/>
</dbReference>
<dbReference type="PROSITE" id="PS51128">
    <property type="entry name" value="ZF_DKSA_2"/>
    <property type="match status" value="1"/>
</dbReference>
<keyword evidence="3" id="KW-0862">Zinc</keyword>
<feature type="zinc finger region" description="dksA C4-type" evidence="4">
    <location>
        <begin position="80"/>
        <end position="104"/>
    </location>
</feature>
<organism evidence="7 8">
    <name type="scientific">Parendozoicomonas haliclonae</name>
    <dbReference type="NCBI Taxonomy" id="1960125"/>
    <lineage>
        <taxon>Bacteria</taxon>
        <taxon>Pseudomonadati</taxon>
        <taxon>Pseudomonadota</taxon>
        <taxon>Gammaproteobacteria</taxon>
        <taxon>Oceanospirillales</taxon>
        <taxon>Endozoicomonadaceae</taxon>
        <taxon>Parendozoicomonas</taxon>
    </lineage>
</organism>
<dbReference type="Pfam" id="PF01258">
    <property type="entry name" value="zf-dskA_traR"/>
    <property type="match status" value="1"/>
</dbReference>
<accession>A0A1X7AIE9</accession>
<gene>
    <name evidence="7" type="primary">yocK</name>
    <name evidence="7" type="ORF">EHSB41UT_01639</name>
</gene>
<keyword evidence="8" id="KW-1185">Reference proteome</keyword>
<dbReference type="InterPro" id="IPR000962">
    <property type="entry name" value="Znf_DskA_TraR"/>
</dbReference>
<feature type="domain" description="DnaK suppressor protein-like N-terminal" evidence="6">
    <location>
        <begin position="9"/>
        <end position="72"/>
    </location>
</feature>
<dbReference type="EMBL" id="FWPT01000003">
    <property type="protein sequence ID" value="SMA43635.1"/>
    <property type="molecule type" value="Genomic_DNA"/>
</dbReference>
<dbReference type="SUPFAM" id="SSF57716">
    <property type="entry name" value="Glucocorticoid receptor-like (DNA-binding domain)"/>
    <property type="match status" value="1"/>
</dbReference>
<dbReference type="SUPFAM" id="SSF109635">
    <property type="entry name" value="DnaK suppressor protein DksA, alpha-hairpin domain"/>
    <property type="match status" value="1"/>
</dbReference>
<evidence type="ECO:0000256" key="2">
    <source>
        <dbReference type="ARBA" id="ARBA00022771"/>
    </source>
</evidence>
<evidence type="ECO:0000256" key="4">
    <source>
        <dbReference type="PROSITE-ProRule" id="PRU00510"/>
    </source>
</evidence>
<dbReference type="Proteomes" id="UP000196573">
    <property type="component" value="Unassembled WGS sequence"/>
</dbReference>
<evidence type="ECO:0000256" key="1">
    <source>
        <dbReference type="ARBA" id="ARBA00022723"/>
    </source>
</evidence>
<dbReference type="InterPro" id="IPR037187">
    <property type="entry name" value="DnaK_N"/>
</dbReference>
<dbReference type="RefSeq" id="WP_087108692.1">
    <property type="nucleotide sequence ID" value="NZ_CBCSCN010000008.1"/>
</dbReference>
<keyword evidence="2" id="KW-0863">Zinc-finger</keyword>
<dbReference type="Pfam" id="PF21173">
    <property type="entry name" value="DksA-like_N"/>
    <property type="match status" value="1"/>
</dbReference>
<evidence type="ECO:0000256" key="3">
    <source>
        <dbReference type="ARBA" id="ARBA00022833"/>
    </source>
</evidence>
<evidence type="ECO:0000259" key="6">
    <source>
        <dbReference type="Pfam" id="PF21173"/>
    </source>
</evidence>
<dbReference type="PANTHER" id="PTHR33823:SF4">
    <property type="entry name" value="GENERAL STRESS PROTEIN 16O"/>
    <property type="match status" value="1"/>
</dbReference>
<dbReference type="Gene3D" id="1.20.120.910">
    <property type="entry name" value="DksA, coiled-coil domain"/>
    <property type="match status" value="1"/>
</dbReference>
<evidence type="ECO:0000313" key="7">
    <source>
        <dbReference type="EMBL" id="SMA43635.1"/>
    </source>
</evidence>
<sequence>MSGEYDRLREVLLSRQVELQQRLDNLKKDATKKASADWSEQAQERENDEVVDALGNEAVHELHMIGKALERMDEGEYGSCTACGGDIPPARLEVMPYADLCVACAEKQGL</sequence>
<feature type="domain" description="Zinc finger DksA/TraR C4-type" evidence="5">
    <location>
        <begin position="75"/>
        <end position="107"/>
    </location>
</feature>